<proteinExistence type="predicted"/>
<reference evidence="1" key="2">
    <citation type="submission" date="2021-09" db="EMBL/GenBank/DDBJ databases">
        <authorList>
            <person name="Gilroy R."/>
        </authorList>
    </citation>
    <scope>NUCLEOTIDE SEQUENCE</scope>
    <source>
        <strain evidence="1">CHK194-22301</strain>
    </source>
</reference>
<dbReference type="EMBL" id="DYXB01000106">
    <property type="protein sequence ID" value="HJF10517.1"/>
    <property type="molecule type" value="Genomic_DNA"/>
</dbReference>
<name>A0A921FJ89_9LACO</name>
<dbReference type="AlphaFoldDB" id="A0A921FJ89"/>
<organism evidence="1 2">
    <name type="scientific">Lactobacillus crispatus</name>
    <dbReference type="NCBI Taxonomy" id="47770"/>
    <lineage>
        <taxon>Bacteria</taxon>
        <taxon>Bacillati</taxon>
        <taxon>Bacillota</taxon>
        <taxon>Bacilli</taxon>
        <taxon>Lactobacillales</taxon>
        <taxon>Lactobacillaceae</taxon>
        <taxon>Lactobacillus</taxon>
    </lineage>
</organism>
<dbReference type="Proteomes" id="UP000784793">
    <property type="component" value="Unassembled WGS sequence"/>
</dbReference>
<evidence type="ECO:0000313" key="2">
    <source>
        <dbReference type="Proteomes" id="UP000784793"/>
    </source>
</evidence>
<evidence type="ECO:0000313" key="1">
    <source>
        <dbReference type="EMBL" id="HJF10517.1"/>
    </source>
</evidence>
<reference evidence="1" key="1">
    <citation type="journal article" date="2021" name="PeerJ">
        <title>Extensive microbial diversity within the chicken gut microbiome revealed by metagenomics and culture.</title>
        <authorList>
            <person name="Gilroy R."/>
            <person name="Ravi A."/>
            <person name="Getino M."/>
            <person name="Pursley I."/>
            <person name="Horton D.L."/>
            <person name="Alikhan N.F."/>
            <person name="Baker D."/>
            <person name="Gharbi K."/>
            <person name="Hall N."/>
            <person name="Watson M."/>
            <person name="Adriaenssens E.M."/>
            <person name="Foster-Nyarko E."/>
            <person name="Jarju S."/>
            <person name="Secka A."/>
            <person name="Antonio M."/>
            <person name="Oren A."/>
            <person name="Chaudhuri R.R."/>
            <person name="La Ragione R."/>
            <person name="Hildebrand F."/>
            <person name="Pallen M.J."/>
        </authorList>
    </citation>
    <scope>NUCLEOTIDE SEQUENCE</scope>
    <source>
        <strain evidence="1">CHK194-22301</strain>
    </source>
</reference>
<protein>
    <submittedName>
        <fullName evidence="1">Uncharacterized protein</fullName>
    </submittedName>
</protein>
<accession>A0A921FJ89</accession>
<sequence>MLFMNKEELLEYIDNNSTAVANFKDKVRTDQQARNKKRQPAKRWNDARIERQVDKFTDEFISNIYDKLSRAIKANSHTPEEKWVKFIEESELLDDLEESVSMIDFEEE</sequence>
<gene>
    <name evidence="1" type="ORF">K8V23_07030</name>
</gene>
<comment type="caution">
    <text evidence="1">The sequence shown here is derived from an EMBL/GenBank/DDBJ whole genome shotgun (WGS) entry which is preliminary data.</text>
</comment>